<evidence type="ECO:0000259" key="16">
    <source>
        <dbReference type="PROSITE" id="PS50862"/>
    </source>
</evidence>
<evidence type="ECO:0000256" key="2">
    <source>
        <dbReference type="ARBA" id="ARBA00005594"/>
    </source>
</evidence>
<dbReference type="InterPro" id="IPR005121">
    <property type="entry name" value="Fdx_antiC-bd"/>
</dbReference>
<dbReference type="InterPro" id="IPR013155">
    <property type="entry name" value="M/V/L/I-tRNA-synth_anticd-bd"/>
</dbReference>
<dbReference type="PANTHER" id="PTHR11946:SF111">
    <property type="entry name" value="VALINE--TRNA LIGASE"/>
    <property type="match status" value="1"/>
</dbReference>
<dbReference type="PROSITE" id="PS51447">
    <property type="entry name" value="FDX_ACB"/>
    <property type="match status" value="1"/>
</dbReference>
<evidence type="ECO:0000313" key="18">
    <source>
        <dbReference type="EMBL" id="VBB26728.1"/>
    </source>
</evidence>
<dbReference type="Pfam" id="PF00133">
    <property type="entry name" value="tRNA-synt_1"/>
    <property type="match status" value="1"/>
</dbReference>
<keyword evidence="9" id="KW-0809">Transit peptide</keyword>
<dbReference type="SUPFAM" id="SSF52374">
    <property type="entry name" value="Nucleotidylyl transferase"/>
    <property type="match status" value="1"/>
</dbReference>
<comment type="similarity">
    <text evidence="3">Belongs to the class-II aminoacyl-tRNA synthetase family.</text>
</comment>
<dbReference type="PROSITE" id="PS50862">
    <property type="entry name" value="AA_TRNA_LIGASE_II"/>
    <property type="match status" value="1"/>
</dbReference>
<dbReference type="Pfam" id="PF01409">
    <property type="entry name" value="tRNA-synt_2d"/>
    <property type="match status" value="2"/>
</dbReference>
<comment type="similarity">
    <text evidence="2 14">Belongs to the class-I aminoacyl-tRNA synthetase family.</text>
</comment>
<dbReference type="EMBL" id="UPTC01000137">
    <property type="protein sequence ID" value="VBB26728.1"/>
    <property type="molecule type" value="Genomic_DNA"/>
</dbReference>
<dbReference type="InterPro" id="IPR002300">
    <property type="entry name" value="aa-tRNA-synth_Ia"/>
</dbReference>
<keyword evidence="6 14" id="KW-0547">Nucleotide-binding</keyword>
<sequence length="1333" mass="152673">MGLKSVYLSHFCKRSFTCSRLSRMGKLQSAPPQTFELDGLLLSPDEKWNLSPAVLRTLQRRLLLEVDNPLCLLKQRIVNFIYGKYQVRGGMSPQFAVIDNQPRVVSVFDNFDSLLVPTNHISRSVQDTYYINKDYCLRAHTSAHQHSLIRQGLDNFLVIGDVYRRDAIDSLHFPCFHQVEGVRLLTSAELFDDSLNRDPKPLFAKDKRTEKKQGQHTTDVAECLIKDLKATLETLCHHIFGTNYDMRWVNADFPFTHPSFELEMYYQNRWIEVLGCGIMEQDLLRMAGIVDKVGWAFGLGLERLAMILYGIPDIRLFWSRDSGFLTQFSGKSPNENFKYVPISIHPQVFYDLSFWLPEGVGPKEMAAETCDLIRSIGDQLIEQVKITDTFEHPETKKTSQTYRLVYRSHEEALTKEARSTFTGATALQVRYTFNIDAVIRSHEKWMERAAAIQPKQSDPKTYRIILPPPNVTGNLHLGHALTVTWYPGFDHAGIATQVIVERMLWNEKKLRRHQITQHDFLELCQQWKNERVVDITKQLKALGATLDWNNMYYTLDDVVAFCQLYRDGLIFNDLRMVNWCPTLRSTISDQEVDIVDIGKNDYFLLNKSGLEGKCVEVGVMHRIRYEFLNTNSSSGSNYLEVGTTRPETLFADCALAVNPNDERYVKYIGLRVRHPLLPDRTLPILADTAVQVDKGTGVLKITPAHDFTDFAIARKHANQLSVEDFNRSCIDEFGCLINAADLNGVDRFEARNKVVEKLIACDKYGGAVPYNEQQLRICNRTGDIIEPMIKKQWFMDCTSMNDAALRAIEQGLLTVTPKYMQIHLENWLNNKEPWCLSRQLDWGQRIPAFRPDSNSDWIVALNEVEALRLCKGTNTKMDLKQDKDVLDTWFCSSLIPIILLGWPKKRIDRIPLSVLETGYDIVGFWVARMVAVCHSLTGYLPFPKIVLHGLVNDEKGKKMSKSLGNVIDPMDIIDGISVQKMLERLDKSTLSKAEKKIAADLLKSRFPEGIPRCGPDALRFALLRHDVGTVNINIDVIQTAVEGLKFCNKLWNLCIYADEIWRNCCEVSDKASGDRIEDSWIRSRLESSLMIMSKKMESDCPHLALSALHKFLYNDLCDVYIETTKKALWSKDYPRLRVVAEVLHYVIEKSLIHLSIFMPFDLKPCLIDKKLEEDMSFVLEVIKAIRSIRVQFRISAKNTLKVACCGGNCDLKNFQFIIQELCNVAFSSTVAENNNCSLPFPVPGYSAEIHVFIGDNYGSLVKKELMRRLQKAEKRKEQFLHQIDKHKKLARTAVRDDLVERHQRKISQANTVVNGMVKEISKLGALIKRLEAF</sequence>
<evidence type="ECO:0000256" key="5">
    <source>
        <dbReference type="ARBA" id="ARBA00022598"/>
    </source>
</evidence>
<evidence type="ECO:0000256" key="9">
    <source>
        <dbReference type="ARBA" id="ARBA00022946"/>
    </source>
</evidence>
<dbReference type="PANTHER" id="PTHR11946">
    <property type="entry name" value="VALYL-TRNA SYNTHETASES"/>
    <property type="match status" value="1"/>
</dbReference>
<dbReference type="PRINTS" id="PR00986">
    <property type="entry name" value="TRNASYNTHVAL"/>
</dbReference>
<evidence type="ECO:0000256" key="8">
    <source>
        <dbReference type="ARBA" id="ARBA00022917"/>
    </source>
</evidence>
<keyword evidence="15" id="KW-0175">Coiled coil</keyword>
<accession>A0A498SA27</accession>
<keyword evidence="19" id="KW-1185">Reference proteome</keyword>
<dbReference type="Pfam" id="PF08264">
    <property type="entry name" value="Anticodon_1"/>
    <property type="match status" value="1"/>
</dbReference>
<dbReference type="GO" id="GO:0005829">
    <property type="term" value="C:cytosol"/>
    <property type="evidence" value="ECO:0007669"/>
    <property type="project" value="TreeGrafter"/>
</dbReference>
<dbReference type="InterPro" id="IPR036690">
    <property type="entry name" value="Fdx_antiC-bd_sf"/>
</dbReference>
<dbReference type="SUPFAM" id="SSF54991">
    <property type="entry name" value="Anticodon-binding domain of PheRS"/>
    <property type="match status" value="1"/>
</dbReference>
<dbReference type="InterPro" id="IPR014729">
    <property type="entry name" value="Rossmann-like_a/b/a_fold"/>
</dbReference>
<comment type="subcellular location">
    <subcellularLocation>
        <location evidence="1">Mitochondrion matrix</location>
    </subcellularLocation>
</comment>
<dbReference type="Gene3D" id="3.30.930.10">
    <property type="entry name" value="Bira Bifunctional Protein, Domain 2"/>
    <property type="match status" value="1"/>
</dbReference>
<dbReference type="CDD" id="cd00496">
    <property type="entry name" value="PheRS_alpha_core"/>
    <property type="match status" value="1"/>
</dbReference>
<dbReference type="InterPro" id="IPR009008">
    <property type="entry name" value="Val/Leu/Ile-tRNA-synth_edit"/>
</dbReference>
<feature type="coiled-coil region" evidence="15">
    <location>
        <begin position="1262"/>
        <end position="1289"/>
    </location>
</feature>
<evidence type="ECO:0000256" key="13">
    <source>
        <dbReference type="ARBA" id="ARBA00031194"/>
    </source>
</evidence>
<dbReference type="InterPro" id="IPR002319">
    <property type="entry name" value="Phenylalanyl-tRNA_Synthase"/>
</dbReference>
<evidence type="ECO:0000256" key="11">
    <source>
        <dbReference type="ARBA" id="ARBA00023146"/>
    </source>
</evidence>
<dbReference type="InterPro" id="IPR045864">
    <property type="entry name" value="aa-tRNA-synth_II/BPL/LPL"/>
</dbReference>
<dbReference type="Proteomes" id="UP000276991">
    <property type="component" value="Unassembled WGS sequence"/>
</dbReference>
<dbReference type="InterPro" id="IPR009080">
    <property type="entry name" value="tRNAsynth_Ia_anticodon-bd"/>
</dbReference>
<evidence type="ECO:0000256" key="14">
    <source>
        <dbReference type="RuleBase" id="RU363035"/>
    </source>
</evidence>
<feature type="domain" description="Aminoacyl-transfer RNA synthetases class-II family profile" evidence="16">
    <location>
        <begin position="49"/>
        <end position="341"/>
    </location>
</feature>
<keyword evidence="8 14" id="KW-0648">Protein biosynthesis</keyword>
<evidence type="ECO:0000256" key="1">
    <source>
        <dbReference type="ARBA" id="ARBA00004305"/>
    </source>
</evidence>
<reference evidence="18 19" key="1">
    <citation type="submission" date="2018-08" db="EMBL/GenBank/DDBJ databases">
        <authorList>
            <person name="Laetsch R D."/>
            <person name="Stevens L."/>
            <person name="Kumar S."/>
            <person name="Blaxter L. M."/>
        </authorList>
    </citation>
    <scope>NUCLEOTIDE SEQUENCE [LARGE SCALE GENOMIC DNA]</scope>
</reference>
<evidence type="ECO:0000256" key="4">
    <source>
        <dbReference type="ARBA" id="ARBA00013169"/>
    </source>
</evidence>
<dbReference type="STRING" id="6277.A0A498SA27"/>
<feature type="domain" description="FDX-ACB" evidence="17">
    <location>
        <begin position="343"/>
        <end position="440"/>
    </location>
</feature>
<dbReference type="Gene3D" id="3.40.50.620">
    <property type="entry name" value="HUPs"/>
    <property type="match status" value="2"/>
</dbReference>
<organism evidence="18 19">
    <name type="scientific">Acanthocheilonema viteae</name>
    <name type="common">Filarial nematode worm</name>
    <name type="synonym">Dipetalonema viteae</name>
    <dbReference type="NCBI Taxonomy" id="6277"/>
    <lineage>
        <taxon>Eukaryota</taxon>
        <taxon>Metazoa</taxon>
        <taxon>Ecdysozoa</taxon>
        <taxon>Nematoda</taxon>
        <taxon>Chromadorea</taxon>
        <taxon>Rhabditida</taxon>
        <taxon>Spirurina</taxon>
        <taxon>Spiruromorpha</taxon>
        <taxon>Filarioidea</taxon>
        <taxon>Onchocercidae</taxon>
        <taxon>Acanthocheilonema</taxon>
    </lineage>
</organism>
<name>A0A498SA27_ACAVI</name>
<dbReference type="InterPro" id="IPR033705">
    <property type="entry name" value="Anticodon_Ia_Val"/>
</dbReference>
<dbReference type="Pfam" id="PF03147">
    <property type="entry name" value="FDX-ACB"/>
    <property type="match status" value="1"/>
</dbReference>
<evidence type="ECO:0000256" key="3">
    <source>
        <dbReference type="ARBA" id="ARBA00008226"/>
    </source>
</evidence>
<evidence type="ECO:0000313" key="19">
    <source>
        <dbReference type="Proteomes" id="UP000276991"/>
    </source>
</evidence>
<keyword evidence="7 14" id="KW-0067">ATP-binding</keyword>
<dbReference type="GO" id="GO:0000049">
    <property type="term" value="F:tRNA binding"/>
    <property type="evidence" value="ECO:0007669"/>
    <property type="project" value="InterPro"/>
</dbReference>
<dbReference type="InterPro" id="IPR002303">
    <property type="entry name" value="Valyl-tRNA_ligase"/>
</dbReference>
<dbReference type="Gene3D" id="3.90.740.10">
    <property type="entry name" value="Valyl/Leucyl/Isoleucyl-tRNA synthetase, editing domain"/>
    <property type="match status" value="1"/>
</dbReference>
<dbReference type="GO" id="GO:0005759">
    <property type="term" value="C:mitochondrial matrix"/>
    <property type="evidence" value="ECO:0007669"/>
    <property type="project" value="UniProtKB-SubCell"/>
</dbReference>
<keyword evidence="5 14" id="KW-0436">Ligase</keyword>
<keyword evidence="11 14" id="KW-0030">Aminoacyl-tRNA synthetase</keyword>
<evidence type="ECO:0000259" key="17">
    <source>
        <dbReference type="PROSITE" id="PS51447"/>
    </source>
</evidence>
<evidence type="ECO:0000256" key="6">
    <source>
        <dbReference type="ARBA" id="ARBA00022741"/>
    </source>
</evidence>
<dbReference type="EC" id="6.1.1.9" evidence="4"/>
<dbReference type="PROSITE" id="PS00178">
    <property type="entry name" value="AA_TRNA_LIGASE_I"/>
    <property type="match status" value="1"/>
</dbReference>
<evidence type="ECO:0000256" key="15">
    <source>
        <dbReference type="SAM" id="Coils"/>
    </source>
</evidence>
<evidence type="ECO:0000256" key="7">
    <source>
        <dbReference type="ARBA" id="ARBA00022840"/>
    </source>
</evidence>
<dbReference type="InterPro" id="IPR006195">
    <property type="entry name" value="aa-tRNA-synth_II"/>
</dbReference>
<keyword evidence="10" id="KW-0496">Mitochondrion</keyword>
<dbReference type="SMART" id="SM00896">
    <property type="entry name" value="FDX-ACB"/>
    <property type="match status" value="1"/>
</dbReference>
<dbReference type="GO" id="GO:0005524">
    <property type="term" value="F:ATP binding"/>
    <property type="evidence" value="ECO:0007669"/>
    <property type="project" value="UniProtKB-KW"/>
</dbReference>
<dbReference type="Gene3D" id="1.10.730.10">
    <property type="entry name" value="Isoleucyl-tRNA Synthetase, Domain 1"/>
    <property type="match status" value="1"/>
</dbReference>
<evidence type="ECO:0000256" key="12">
    <source>
        <dbReference type="ARBA" id="ARBA00029936"/>
    </source>
</evidence>
<dbReference type="SUPFAM" id="SSF47323">
    <property type="entry name" value="Anticodon-binding domain of a subclass of class I aminoacyl-tRNA synthetases"/>
    <property type="match status" value="1"/>
</dbReference>
<dbReference type="GO" id="GO:0004832">
    <property type="term" value="F:valine-tRNA ligase activity"/>
    <property type="evidence" value="ECO:0007669"/>
    <property type="project" value="UniProtKB-EC"/>
</dbReference>
<gene>
    <name evidence="18" type="ORF">NAV_LOCUS1558</name>
</gene>
<dbReference type="InterPro" id="IPR001412">
    <property type="entry name" value="aa-tRNA-synth_I_CS"/>
</dbReference>
<dbReference type="Gene3D" id="3.30.70.380">
    <property type="entry name" value="Ferrodoxin-fold anticodon-binding domain"/>
    <property type="match status" value="1"/>
</dbReference>
<proteinExistence type="inferred from homology"/>
<evidence type="ECO:0000256" key="10">
    <source>
        <dbReference type="ARBA" id="ARBA00023128"/>
    </source>
</evidence>
<dbReference type="OrthoDB" id="629407at2759"/>
<protein>
    <recommendedName>
        <fullName evidence="4">valine--tRNA ligase</fullName>
        <ecNumber evidence="4">6.1.1.9</ecNumber>
    </recommendedName>
    <alternativeName>
        <fullName evidence="13">Phenylalanyl-tRNA synthetase</fullName>
    </alternativeName>
    <alternativeName>
        <fullName evidence="12">Valyl-tRNA synthetase</fullName>
    </alternativeName>
</protein>
<dbReference type="CDD" id="cd07962">
    <property type="entry name" value="Anticodon_Ia_Val"/>
    <property type="match status" value="1"/>
</dbReference>
<dbReference type="GO" id="GO:0002161">
    <property type="term" value="F:aminoacyl-tRNA deacylase activity"/>
    <property type="evidence" value="ECO:0007669"/>
    <property type="project" value="InterPro"/>
</dbReference>
<dbReference type="SUPFAM" id="SSF55681">
    <property type="entry name" value="Class II aaRS and biotin synthetases"/>
    <property type="match status" value="1"/>
</dbReference>
<dbReference type="SUPFAM" id="SSF50677">
    <property type="entry name" value="ValRS/IleRS/LeuRS editing domain"/>
    <property type="match status" value="1"/>
</dbReference>
<dbReference type="GO" id="GO:0006438">
    <property type="term" value="P:valyl-tRNA aminoacylation"/>
    <property type="evidence" value="ECO:0007669"/>
    <property type="project" value="InterPro"/>
</dbReference>